<protein>
    <recommendedName>
        <fullName evidence="7">D-lactate dehydrogenase (cytochrome)</fullName>
        <ecNumber evidence="7">1.1.2.4</ecNumber>
    </recommendedName>
</protein>
<evidence type="ECO:0000256" key="5">
    <source>
        <dbReference type="ARBA" id="ARBA00022946"/>
    </source>
</evidence>
<evidence type="ECO:0000313" key="10">
    <source>
        <dbReference type="Proteomes" id="UP001144205"/>
    </source>
</evidence>
<dbReference type="InterPro" id="IPR016169">
    <property type="entry name" value="FAD-bd_PCMH_sub2"/>
</dbReference>
<keyword evidence="6" id="KW-0560">Oxidoreductase</keyword>
<dbReference type="SUPFAM" id="SSF56176">
    <property type="entry name" value="FAD-binding/transporter-associated domain-like"/>
    <property type="match status" value="1"/>
</dbReference>
<keyword evidence="5" id="KW-0809">Transit peptide</keyword>
<evidence type="ECO:0000256" key="4">
    <source>
        <dbReference type="ARBA" id="ARBA00022827"/>
    </source>
</evidence>
<dbReference type="EC" id="1.1.2.4" evidence="7"/>
<dbReference type="InterPro" id="IPR036318">
    <property type="entry name" value="FAD-bd_PCMH-like_sf"/>
</dbReference>
<dbReference type="Pfam" id="PF02913">
    <property type="entry name" value="FAD-oxidase_C"/>
    <property type="match status" value="1"/>
</dbReference>
<accession>A0ABQ5LPW6</accession>
<evidence type="ECO:0000256" key="1">
    <source>
        <dbReference type="ARBA" id="ARBA00001974"/>
    </source>
</evidence>
<evidence type="ECO:0000259" key="8">
    <source>
        <dbReference type="PROSITE" id="PS51387"/>
    </source>
</evidence>
<dbReference type="SUPFAM" id="SSF55103">
    <property type="entry name" value="FAD-linked oxidases, C-terminal domain"/>
    <property type="match status" value="1"/>
</dbReference>
<gene>
    <name evidence="9" type="ORF">STA1M1_09130</name>
</gene>
<proteinExistence type="inferred from homology"/>
<dbReference type="EMBL" id="BROH01000001">
    <property type="protein sequence ID" value="GKY87044.1"/>
    <property type="molecule type" value="Genomic_DNA"/>
</dbReference>
<name>A0ABQ5LPW6_9RHOB</name>
<dbReference type="PANTHER" id="PTHR11748:SF111">
    <property type="entry name" value="D-LACTATE DEHYDROGENASE, MITOCHONDRIAL-RELATED"/>
    <property type="match status" value="1"/>
</dbReference>
<evidence type="ECO:0000256" key="2">
    <source>
        <dbReference type="ARBA" id="ARBA00008000"/>
    </source>
</evidence>
<sequence>MNAVRGGVCIDLSQMDRVLQVNPEDFDCTVQAGVRRKQLNTELRTTGLFFPIDPGPDATIGGMAATRASGTNAVRYGTMRENVIALTVVTAGGHVVRTSRRARKSAAGYDLTRLFVGSEGTLGIITEVTLRLSGIPEETIVGRCAFPSEAAAVDTAIQTLQSGVTPARVEFLDDRLIAAVNRYSGLDLPETSTLFFELHGSAAHVAEQCELLEAIASENDCLSFEMAQGPDERTRLWQARHDAYYATVNQRRDARGLATDVCVPISRIAECIVETKKDLEDCPVPACIMGHVGDGNFHVVFSLNADDPAELKATEEIGRRLVSRALAMDGTCTGEHGVGLGKKKYLPDEFGEEAMQVMRLLKTSLDPDNIFNPGKIVDPA</sequence>
<keyword evidence="3" id="KW-0285">Flavoprotein</keyword>
<dbReference type="InterPro" id="IPR004113">
    <property type="entry name" value="FAD-bd_oxidored_4_C"/>
</dbReference>
<dbReference type="Gene3D" id="3.30.465.10">
    <property type="match status" value="1"/>
</dbReference>
<dbReference type="InterPro" id="IPR016171">
    <property type="entry name" value="Vanillyl_alc_oxidase_C-sub2"/>
</dbReference>
<feature type="domain" description="FAD-binding PCMH-type" evidence="8">
    <location>
        <begin position="1"/>
        <end position="135"/>
    </location>
</feature>
<comment type="similarity">
    <text evidence="2">Belongs to the FAD-binding oxidoreductase/transferase type 4 family.</text>
</comment>
<dbReference type="Gene3D" id="3.30.70.2740">
    <property type="match status" value="1"/>
</dbReference>
<comment type="cofactor">
    <cofactor evidence="1">
        <name>FAD</name>
        <dbReference type="ChEBI" id="CHEBI:57692"/>
    </cofactor>
</comment>
<keyword evidence="10" id="KW-1185">Reference proteome</keyword>
<comment type="caution">
    <text evidence="9">The sequence shown here is derived from an EMBL/GenBank/DDBJ whole genome shotgun (WGS) entry which is preliminary data.</text>
</comment>
<dbReference type="InterPro" id="IPR006094">
    <property type="entry name" value="Oxid_FAD_bind_N"/>
</dbReference>
<evidence type="ECO:0000256" key="3">
    <source>
        <dbReference type="ARBA" id="ARBA00022630"/>
    </source>
</evidence>
<dbReference type="Pfam" id="PF01565">
    <property type="entry name" value="FAD_binding_4"/>
    <property type="match status" value="1"/>
</dbReference>
<dbReference type="PROSITE" id="PS51387">
    <property type="entry name" value="FAD_PCMH"/>
    <property type="match status" value="1"/>
</dbReference>
<evidence type="ECO:0000256" key="7">
    <source>
        <dbReference type="ARBA" id="ARBA00038897"/>
    </source>
</evidence>
<dbReference type="Proteomes" id="UP001144205">
    <property type="component" value="Unassembled WGS sequence"/>
</dbReference>
<dbReference type="Gene3D" id="1.10.45.10">
    <property type="entry name" value="Vanillyl-alcohol Oxidase, Chain A, domain 4"/>
    <property type="match status" value="1"/>
</dbReference>
<organism evidence="9 10">
    <name type="scientific">Sinisalibacter aestuarii</name>
    <dbReference type="NCBI Taxonomy" id="2949426"/>
    <lineage>
        <taxon>Bacteria</taxon>
        <taxon>Pseudomonadati</taxon>
        <taxon>Pseudomonadota</taxon>
        <taxon>Alphaproteobacteria</taxon>
        <taxon>Rhodobacterales</taxon>
        <taxon>Roseobacteraceae</taxon>
        <taxon>Sinisalibacter</taxon>
    </lineage>
</organism>
<keyword evidence="4" id="KW-0274">FAD</keyword>
<evidence type="ECO:0000313" key="9">
    <source>
        <dbReference type="EMBL" id="GKY87044.1"/>
    </source>
</evidence>
<dbReference type="InterPro" id="IPR016166">
    <property type="entry name" value="FAD-bd_PCMH"/>
</dbReference>
<reference evidence="9" key="1">
    <citation type="journal article" date="2023" name="Int. J. Syst. Evol. Microbiol.">
        <title>Sinisalibacter aestuarii sp. nov., isolated from estuarine sediment of the Arakawa River.</title>
        <authorList>
            <person name="Arafat S.T."/>
            <person name="Hirano S."/>
            <person name="Sato A."/>
            <person name="Takeuchi K."/>
            <person name="Yasuda T."/>
            <person name="Terahara T."/>
            <person name="Hamada M."/>
            <person name="Kobayashi T."/>
        </authorList>
    </citation>
    <scope>NUCLEOTIDE SEQUENCE</scope>
    <source>
        <strain evidence="9">B-399</strain>
    </source>
</reference>
<dbReference type="PANTHER" id="PTHR11748">
    <property type="entry name" value="D-LACTATE DEHYDROGENASE"/>
    <property type="match status" value="1"/>
</dbReference>
<evidence type="ECO:0000256" key="6">
    <source>
        <dbReference type="ARBA" id="ARBA00023002"/>
    </source>
</evidence>
<dbReference type="InterPro" id="IPR016164">
    <property type="entry name" value="FAD-linked_Oxase-like_C"/>
</dbReference>